<dbReference type="AlphaFoldDB" id="A0A9P6TZV6"/>
<dbReference type="Proteomes" id="UP000807716">
    <property type="component" value="Unassembled WGS sequence"/>
</dbReference>
<dbReference type="EMBL" id="JAAAJB010000521">
    <property type="protein sequence ID" value="KAG0254357.1"/>
    <property type="molecule type" value="Genomic_DNA"/>
</dbReference>
<evidence type="ECO:0000256" key="1">
    <source>
        <dbReference type="SAM" id="MobiDB-lite"/>
    </source>
</evidence>
<dbReference type="OrthoDB" id="2434879at2759"/>
<keyword evidence="3" id="KW-1185">Reference proteome</keyword>
<proteinExistence type="predicted"/>
<evidence type="ECO:0000313" key="3">
    <source>
        <dbReference type="Proteomes" id="UP000807716"/>
    </source>
</evidence>
<sequence length="159" mass="17642">MADELGFHGLTAWFAPEYESRYSSVWGMMRMGFQSHKTQEADLAVVSDENSIAGTGATSEFPAPPRPTSLPFAATTPIVPQQSPVSTEMSCDDESLVPFVPSQVSEKLERLEDYCARLCGLDLSTKNQLETALAEARTGFTLVDLFDDARRWDVRRNED</sequence>
<comment type="caution">
    <text evidence="2">The sequence shown here is derived from an EMBL/GenBank/DDBJ whole genome shotgun (WGS) entry which is preliminary data.</text>
</comment>
<reference evidence="2" key="1">
    <citation type="journal article" date="2020" name="Fungal Divers.">
        <title>Resolving the Mortierellaceae phylogeny through synthesis of multi-gene phylogenetics and phylogenomics.</title>
        <authorList>
            <person name="Vandepol N."/>
            <person name="Liber J."/>
            <person name="Desiro A."/>
            <person name="Na H."/>
            <person name="Kennedy M."/>
            <person name="Barry K."/>
            <person name="Grigoriev I.V."/>
            <person name="Miller A.N."/>
            <person name="O'Donnell K."/>
            <person name="Stajich J.E."/>
            <person name="Bonito G."/>
        </authorList>
    </citation>
    <scope>NUCLEOTIDE SEQUENCE</scope>
    <source>
        <strain evidence="2">BC1065</strain>
    </source>
</reference>
<name>A0A9P6TZV6_9FUNG</name>
<accession>A0A9P6TZV6</accession>
<evidence type="ECO:0000313" key="2">
    <source>
        <dbReference type="EMBL" id="KAG0254357.1"/>
    </source>
</evidence>
<organism evidence="2 3">
    <name type="scientific">Actinomortierella ambigua</name>
    <dbReference type="NCBI Taxonomy" id="1343610"/>
    <lineage>
        <taxon>Eukaryota</taxon>
        <taxon>Fungi</taxon>
        <taxon>Fungi incertae sedis</taxon>
        <taxon>Mucoromycota</taxon>
        <taxon>Mortierellomycotina</taxon>
        <taxon>Mortierellomycetes</taxon>
        <taxon>Mortierellales</taxon>
        <taxon>Mortierellaceae</taxon>
        <taxon>Actinomortierella</taxon>
    </lineage>
</organism>
<gene>
    <name evidence="2" type="ORF">DFQ27_006898</name>
</gene>
<protein>
    <submittedName>
        <fullName evidence="2">Uncharacterized protein</fullName>
    </submittedName>
</protein>
<feature type="region of interest" description="Disordered" evidence="1">
    <location>
        <begin position="54"/>
        <end position="73"/>
    </location>
</feature>